<dbReference type="PANTHER" id="PTHR43472:SF1">
    <property type="entry name" value="PHOSPHORIBOSYLAMINE--GLYCINE LIGASE, CHLOROPLASTIC"/>
    <property type="match status" value="1"/>
</dbReference>
<evidence type="ECO:0000256" key="1">
    <source>
        <dbReference type="ARBA" id="ARBA00005174"/>
    </source>
</evidence>
<dbReference type="InterPro" id="IPR011761">
    <property type="entry name" value="ATP-grasp"/>
</dbReference>
<comment type="caution">
    <text evidence="12">The sequence shown here is derived from an EMBL/GenBank/DDBJ whole genome shotgun (WGS) entry which is preliminary data.</text>
</comment>
<dbReference type="PANTHER" id="PTHR43472">
    <property type="entry name" value="PHOSPHORIBOSYLAMINE--GLYCINE LIGASE"/>
    <property type="match status" value="1"/>
</dbReference>
<dbReference type="SMART" id="SM01210">
    <property type="entry name" value="GARS_C"/>
    <property type="match status" value="1"/>
</dbReference>
<evidence type="ECO:0000256" key="4">
    <source>
        <dbReference type="ARBA" id="ARBA00022741"/>
    </source>
</evidence>
<dbReference type="AlphaFoldDB" id="A0A533QM04"/>
<dbReference type="InterPro" id="IPR000115">
    <property type="entry name" value="PRibGlycinamide_synth"/>
</dbReference>
<accession>A0A533QM04</accession>
<dbReference type="InterPro" id="IPR020560">
    <property type="entry name" value="PRibGlycinamide_synth_C-dom"/>
</dbReference>
<evidence type="ECO:0000259" key="11">
    <source>
        <dbReference type="PROSITE" id="PS50975"/>
    </source>
</evidence>
<dbReference type="EC" id="6.3.4.13" evidence="2"/>
<dbReference type="GO" id="GO:0006189">
    <property type="term" value="P:'de novo' IMP biosynthetic process"/>
    <property type="evidence" value="ECO:0007669"/>
    <property type="project" value="UniProtKB-UniPathway"/>
</dbReference>
<evidence type="ECO:0000256" key="7">
    <source>
        <dbReference type="ARBA" id="ARBA00038345"/>
    </source>
</evidence>
<keyword evidence="6 10" id="KW-0067">ATP-binding</keyword>
<dbReference type="Pfam" id="PF01071">
    <property type="entry name" value="GARS_A"/>
    <property type="match status" value="1"/>
</dbReference>
<keyword evidence="5" id="KW-0658">Purine biosynthesis</keyword>
<evidence type="ECO:0000256" key="8">
    <source>
        <dbReference type="ARBA" id="ARBA00042242"/>
    </source>
</evidence>
<dbReference type="Gene3D" id="3.90.600.10">
    <property type="entry name" value="Phosphoribosylglycinamide synthetase, C-terminal domain"/>
    <property type="match status" value="1"/>
</dbReference>
<gene>
    <name evidence="12" type="ORF">JETT_2097</name>
</gene>
<name>A0A533QM04_9BACT</name>
<dbReference type="UniPathway" id="UPA00074">
    <property type="reaction ID" value="UER00125"/>
</dbReference>
<organism evidence="12 13">
    <name type="scientific">Candidatus Jettenia ecosi</name>
    <dbReference type="NCBI Taxonomy" id="2494326"/>
    <lineage>
        <taxon>Bacteria</taxon>
        <taxon>Pseudomonadati</taxon>
        <taxon>Planctomycetota</taxon>
        <taxon>Candidatus Brocadiia</taxon>
        <taxon>Candidatus Brocadiales</taxon>
        <taxon>Candidatus Brocadiaceae</taxon>
        <taxon>Candidatus Jettenia</taxon>
    </lineage>
</organism>
<evidence type="ECO:0000313" key="13">
    <source>
        <dbReference type="Proteomes" id="UP000319783"/>
    </source>
</evidence>
<dbReference type="GO" id="GO:0005524">
    <property type="term" value="F:ATP binding"/>
    <property type="evidence" value="ECO:0007669"/>
    <property type="project" value="UniProtKB-UniRule"/>
</dbReference>
<dbReference type="Pfam" id="PF02843">
    <property type="entry name" value="GARS_C"/>
    <property type="match status" value="1"/>
</dbReference>
<reference evidence="12 13" key="1">
    <citation type="submission" date="2019-04" db="EMBL/GenBank/DDBJ databases">
        <title>Genome of a novel bacterium Candidatus Jettenia ecosi reconstructed from metagenome of an anammox bioreactor.</title>
        <authorList>
            <person name="Mardanov A.V."/>
            <person name="Beletsky A.V."/>
            <person name="Ravin N.V."/>
            <person name="Botchkova E.A."/>
            <person name="Litti Y.V."/>
            <person name="Nozhevnikova A.N."/>
        </authorList>
    </citation>
    <scope>NUCLEOTIDE SEQUENCE [LARGE SCALE GENOMIC DNA]</scope>
    <source>
        <strain evidence="12">J2</strain>
    </source>
</reference>
<proteinExistence type="inferred from homology"/>
<dbReference type="InterPro" id="IPR011054">
    <property type="entry name" value="Rudment_hybrid_motif"/>
</dbReference>
<keyword evidence="3 12" id="KW-0436">Ligase</keyword>
<evidence type="ECO:0000256" key="6">
    <source>
        <dbReference type="ARBA" id="ARBA00022840"/>
    </source>
</evidence>
<dbReference type="InterPro" id="IPR037123">
    <property type="entry name" value="PRibGlycinamide_synth_C_sf"/>
</dbReference>
<evidence type="ECO:0000313" key="12">
    <source>
        <dbReference type="EMBL" id="TLD41610.1"/>
    </source>
</evidence>
<comment type="pathway">
    <text evidence="1">Purine metabolism; IMP biosynthesis via de novo pathway; N(1)-(5-phospho-D-ribosyl)glycinamide from 5-phospho-alpha-D-ribose 1-diphosphate: step 2/2.</text>
</comment>
<feature type="domain" description="ATP-grasp" evidence="11">
    <location>
        <begin position="110"/>
        <end position="312"/>
    </location>
</feature>
<dbReference type="GO" id="GO:0004637">
    <property type="term" value="F:phosphoribosylamine-glycine ligase activity"/>
    <property type="evidence" value="ECO:0007669"/>
    <property type="project" value="UniProtKB-EC"/>
</dbReference>
<comment type="similarity">
    <text evidence="7">Belongs to the GARS family.</text>
</comment>
<evidence type="ECO:0000256" key="10">
    <source>
        <dbReference type="PROSITE-ProRule" id="PRU00409"/>
    </source>
</evidence>
<dbReference type="SMART" id="SM01209">
    <property type="entry name" value="GARS_A"/>
    <property type="match status" value="1"/>
</dbReference>
<evidence type="ECO:0000256" key="3">
    <source>
        <dbReference type="ARBA" id="ARBA00022598"/>
    </source>
</evidence>
<keyword evidence="4 10" id="KW-0547">Nucleotide-binding</keyword>
<evidence type="ECO:0000256" key="5">
    <source>
        <dbReference type="ARBA" id="ARBA00022755"/>
    </source>
</evidence>
<dbReference type="PROSITE" id="PS50975">
    <property type="entry name" value="ATP_GRASP"/>
    <property type="match status" value="1"/>
</dbReference>
<evidence type="ECO:0000256" key="2">
    <source>
        <dbReference type="ARBA" id="ARBA00013255"/>
    </source>
</evidence>
<dbReference type="EMBL" id="SULG01000041">
    <property type="protein sequence ID" value="TLD41610.1"/>
    <property type="molecule type" value="Genomic_DNA"/>
</dbReference>
<dbReference type="GO" id="GO:0009113">
    <property type="term" value="P:purine nucleobase biosynthetic process"/>
    <property type="evidence" value="ECO:0007669"/>
    <property type="project" value="InterPro"/>
</dbReference>
<evidence type="ECO:0000256" key="9">
    <source>
        <dbReference type="ARBA" id="ARBA00042864"/>
    </source>
</evidence>
<protein>
    <recommendedName>
        <fullName evidence="2">phosphoribosylamine--glycine ligase</fullName>
        <ecNumber evidence="2">6.3.4.13</ecNumber>
    </recommendedName>
    <alternativeName>
        <fullName evidence="8">Glycinamide ribonucleotide synthetase</fullName>
    </alternativeName>
    <alternativeName>
        <fullName evidence="9">Phosphoribosylglycinamide synthetase</fullName>
    </alternativeName>
</protein>
<dbReference type="GO" id="GO:0046872">
    <property type="term" value="F:metal ion binding"/>
    <property type="evidence" value="ECO:0007669"/>
    <property type="project" value="InterPro"/>
</dbReference>
<dbReference type="SUPFAM" id="SSF56059">
    <property type="entry name" value="Glutathione synthetase ATP-binding domain-like"/>
    <property type="match status" value="1"/>
</dbReference>
<dbReference type="SUPFAM" id="SSF51246">
    <property type="entry name" value="Rudiment single hybrid motif"/>
    <property type="match status" value="1"/>
</dbReference>
<dbReference type="InterPro" id="IPR020561">
    <property type="entry name" value="PRibGlycinamid_synth_ATP-grasp"/>
</dbReference>
<dbReference type="Gene3D" id="3.30.470.20">
    <property type="entry name" value="ATP-grasp fold, B domain"/>
    <property type="match status" value="1"/>
</dbReference>
<sequence>MNEQKTLTPAPKNFLFVTIDALIADIAWHVAKEGHPVKFYTESEDEKEVGDGFMQKVDNWETEVAWADVIVFDDVLGQGAKAQRLRQQGKNVIGGTPYTDKLEDDRTFGQEELKKHGIPIILYKEFTNFEDAITYVYQNPGRYVIKPSGESQNTKGLLFVGEEEDGKDVIQVLEDYKKALAKKIPVFQLQKRITGVEIAVGAFFNGKEFVYPISINFEHKKLFPGNLGPSTGEMGTSMFWSGPNKIFNATLKKFEQKLAEEHYVGYIDINCIVNNNGIYPLEWTSRFGYPTISIQQEGMLTPIGEFLHGIATGKLKEFKTKKGFQIGVRLVVPPFPFNDKETFKIKSKDSIIHFKKKPAEGVHIEDVKLVNDKWIVTGNTGVVLIVCGTGQTMKEAQAQVYKRIKNIIIPHAYYRDDIGERWFEDSDKLHTWGYLRET</sequence>
<dbReference type="Proteomes" id="UP000319783">
    <property type="component" value="Unassembled WGS sequence"/>
</dbReference>